<organism evidence="1 2">
    <name type="scientific">Exiguobacterium aurantiacum</name>
    <dbReference type="NCBI Taxonomy" id="33987"/>
    <lineage>
        <taxon>Bacteria</taxon>
        <taxon>Bacillati</taxon>
        <taxon>Bacillota</taxon>
        <taxon>Bacilli</taxon>
        <taxon>Bacillales</taxon>
        <taxon>Bacillales Family XII. Incertae Sedis</taxon>
        <taxon>Exiguobacterium</taxon>
    </lineage>
</organism>
<evidence type="ECO:0000313" key="2">
    <source>
        <dbReference type="Proteomes" id="UP000254060"/>
    </source>
</evidence>
<dbReference type="AlphaFoldDB" id="A0A377FX51"/>
<accession>A0A377FX51</accession>
<evidence type="ECO:0000313" key="1">
    <source>
        <dbReference type="EMBL" id="STO09387.1"/>
    </source>
</evidence>
<dbReference type="STRING" id="1397694.GCA_000702585_00246"/>
<dbReference type="InterPro" id="IPR036492">
    <property type="entry name" value="YojF_sf"/>
</dbReference>
<proteinExistence type="predicted"/>
<sequence>MNTIQPEVIQAYLDKHVTTPLYAHVETTNGAYATHNDPDFHNAGMFIRNVVIEYSIGQIKGQGPYRVGLKLDHGWLYVEGLTDFEQHGDQLLLAGHDRLGRLACALHLDIKPLPQGATEVESQ</sequence>
<name>A0A377FX51_9BACL</name>
<dbReference type="EMBL" id="UGGP01000001">
    <property type="protein sequence ID" value="STO09387.1"/>
    <property type="molecule type" value="Genomic_DNA"/>
</dbReference>
<gene>
    <name evidence="1" type="primary">yojF</name>
    <name evidence="1" type="ORF">NCTC13163_02823</name>
</gene>
<reference evidence="1 2" key="1">
    <citation type="submission" date="2018-06" db="EMBL/GenBank/DDBJ databases">
        <authorList>
            <consortium name="Pathogen Informatics"/>
            <person name="Doyle S."/>
        </authorList>
    </citation>
    <scope>NUCLEOTIDE SEQUENCE [LARGE SCALE GENOMIC DNA]</scope>
    <source>
        <strain evidence="1 2">NCTC13163</strain>
    </source>
</reference>
<dbReference type="RefSeq" id="WP_024372485.1">
    <property type="nucleotide sequence ID" value="NZ_UGGP01000001.1"/>
</dbReference>
<dbReference type="Pfam" id="PF08830">
    <property type="entry name" value="DUF1806"/>
    <property type="match status" value="1"/>
</dbReference>
<dbReference type="Gene3D" id="2.70.180.10">
    <property type="entry name" value="Hypothetical protein YojF"/>
    <property type="match status" value="1"/>
</dbReference>
<dbReference type="SUPFAM" id="SSF89442">
    <property type="entry name" value="Hypothetical protein YojF"/>
    <property type="match status" value="1"/>
</dbReference>
<dbReference type="InterPro" id="IPR014934">
    <property type="entry name" value="DUF1806"/>
</dbReference>
<dbReference type="OrthoDB" id="2352913at2"/>
<dbReference type="Proteomes" id="UP000254060">
    <property type="component" value="Unassembled WGS sequence"/>
</dbReference>
<protein>
    <submittedName>
        <fullName evidence="1">Protein of uncharacterized function (DUF1806)</fullName>
    </submittedName>
</protein>